<sequence length="282" mass="32137">MASRYDSQMARSAGCRRSIPSAREGQEESRMDEREYFRRMGVKIEDIRIDYESLCLIQERHMLSIPFENLDIMSGRPVAITPEALHDKIVGRKRGGYCYELNGLLALMLQKVGFSVTLLSGRVWRRDGSWGPEFDHMALLVHLEEDYFVDVGFGDSARLPMRLTGEVVEDAGGAYRIMADSAPNTYLFQKRTEEGWSSTLQFTTTPRRLEDFSEMNHEQQTSPNSHFAQRRICSLAMPTGRITISGDTFIETNGTAKTTRQIKSDEELEQLLRSSFGLAKEK</sequence>
<name>A0A3M8DFB0_9BACL</name>
<dbReference type="SUPFAM" id="SSF54001">
    <property type="entry name" value="Cysteine proteinases"/>
    <property type="match status" value="1"/>
</dbReference>
<accession>A0A3M8DFB0</accession>
<reference evidence="4 5" key="1">
    <citation type="submission" date="2018-10" db="EMBL/GenBank/DDBJ databases">
        <title>Phylogenomics of Brevibacillus.</title>
        <authorList>
            <person name="Dunlap C."/>
        </authorList>
    </citation>
    <scope>NUCLEOTIDE SEQUENCE [LARGE SCALE GENOMIC DNA]</scope>
    <source>
        <strain evidence="4 5">JCM 15774</strain>
    </source>
</reference>
<dbReference type="Gene3D" id="3.30.2140.20">
    <property type="match status" value="1"/>
</dbReference>
<dbReference type="GO" id="GO:0016407">
    <property type="term" value="F:acetyltransferase activity"/>
    <property type="evidence" value="ECO:0007669"/>
    <property type="project" value="InterPro"/>
</dbReference>
<dbReference type="EMBL" id="RHHU01000005">
    <property type="protein sequence ID" value="RNB86830.1"/>
    <property type="molecule type" value="Genomic_DNA"/>
</dbReference>
<proteinExistence type="inferred from homology"/>
<feature type="region of interest" description="Disordered" evidence="3">
    <location>
        <begin position="1"/>
        <end position="30"/>
    </location>
</feature>
<dbReference type="InterPro" id="IPR001447">
    <property type="entry name" value="Arylamine_N-AcTrfase"/>
</dbReference>
<dbReference type="PANTHER" id="PTHR11786">
    <property type="entry name" value="N-HYDROXYARYLAMINE O-ACETYLTRANSFERASE"/>
    <property type="match status" value="1"/>
</dbReference>
<comment type="similarity">
    <text evidence="1 2">Belongs to the arylamine N-acetyltransferase family.</text>
</comment>
<evidence type="ECO:0000256" key="1">
    <source>
        <dbReference type="ARBA" id="ARBA00006547"/>
    </source>
</evidence>
<dbReference type="Pfam" id="PF00797">
    <property type="entry name" value="Acetyltransf_2"/>
    <property type="match status" value="1"/>
</dbReference>
<dbReference type="PANTHER" id="PTHR11786:SF0">
    <property type="entry name" value="ARYLAMINE N-ACETYLTRANSFERASE 4-RELATED"/>
    <property type="match status" value="1"/>
</dbReference>
<evidence type="ECO:0000313" key="5">
    <source>
        <dbReference type="Proteomes" id="UP000269573"/>
    </source>
</evidence>
<protein>
    <submittedName>
        <fullName evidence="4">Arylamine N-acetyltransferase</fullName>
    </submittedName>
</protein>
<dbReference type="Proteomes" id="UP000269573">
    <property type="component" value="Unassembled WGS sequence"/>
</dbReference>
<dbReference type="InterPro" id="IPR053710">
    <property type="entry name" value="Arylamine_NAT_domain_sf"/>
</dbReference>
<feature type="compositionally biased region" description="Polar residues" evidence="3">
    <location>
        <begin position="1"/>
        <end position="10"/>
    </location>
</feature>
<evidence type="ECO:0000313" key="4">
    <source>
        <dbReference type="EMBL" id="RNB86830.1"/>
    </source>
</evidence>
<keyword evidence="5" id="KW-1185">Reference proteome</keyword>
<evidence type="ECO:0000256" key="3">
    <source>
        <dbReference type="SAM" id="MobiDB-lite"/>
    </source>
</evidence>
<evidence type="ECO:0000256" key="2">
    <source>
        <dbReference type="RuleBase" id="RU003452"/>
    </source>
</evidence>
<dbReference type="PRINTS" id="PR01543">
    <property type="entry name" value="ANATRNSFRASE"/>
</dbReference>
<gene>
    <name evidence="4" type="ORF">EDM59_11780</name>
</gene>
<dbReference type="InterPro" id="IPR038765">
    <property type="entry name" value="Papain-like_cys_pep_sf"/>
</dbReference>
<dbReference type="AlphaFoldDB" id="A0A3M8DFB0"/>
<keyword evidence="4" id="KW-0808">Transferase</keyword>
<comment type="caution">
    <text evidence="4">The sequence shown here is derived from an EMBL/GenBank/DDBJ whole genome shotgun (WGS) entry which is preliminary data.</text>
</comment>
<organism evidence="4 5">
    <name type="scientific">Brevibacillus nitrificans</name>
    <dbReference type="NCBI Taxonomy" id="651560"/>
    <lineage>
        <taxon>Bacteria</taxon>
        <taxon>Bacillati</taxon>
        <taxon>Bacillota</taxon>
        <taxon>Bacilli</taxon>
        <taxon>Bacillales</taxon>
        <taxon>Paenibacillaceae</taxon>
        <taxon>Brevibacillus</taxon>
    </lineage>
</organism>